<dbReference type="InterPro" id="IPR051702">
    <property type="entry name" value="SH3_domain_YSC84-like"/>
</dbReference>
<proteinExistence type="predicted"/>
<evidence type="ECO:0000259" key="2">
    <source>
        <dbReference type="Pfam" id="PF04366"/>
    </source>
</evidence>
<gene>
    <name evidence="3" type="ORF">AXK12_05860</name>
</gene>
<dbReference type="InterPro" id="IPR007461">
    <property type="entry name" value="Ysc84_actin-binding"/>
</dbReference>
<dbReference type="AlphaFoldDB" id="A0A139SLB9"/>
<organism evidence="3 4">
    <name type="scientific">Cephaloticoccus capnophilus</name>
    <dbReference type="NCBI Taxonomy" id="1548208"/>
    <lineage>
        <taxon>Bacteria</taxon>
        <taxon>Pseudomonadati</taxon>
        <taxon>Verrucomicrobiota</taxon>
        <taxon>Opitutia</taxon>
        <taxon>Opitutales</taxon>
        <taxon>Opitutaceae</taxon>
        <taxon>Cephaloticoccus</taxon>
    </lineage>
</organism>
<accession>A0A139SLB9</accession>
<keyword evidence="4" id="KW-1185">Reference proteome</keyword>
<evidence type="ECO:0000313" key="3">
    <source>
        <dbReference type="EMBL" id="KXU35280.1"/>
    </source>
</evidence>
<sequence>MRSPFRLLLLTLLFAAPLLGELHAALPTREDYVRRVETCEAILQEFMTSPDYGIPREVLRHAKGIIIVNQFSAGFLLGVKDGWGVIMVRRTDGTWSVPALLTAGEGSLGLQVGASANETIFILNDESTPRLLFKGRFHIGADAKAVGGPKTAANEYTLADAVAQPILVYSKNRGLYAGAAFKAGHLSSNDKANRVLYATQHSLPEILYSNWITVPDEVRPLMNYVSSLAQ</sequence>
<dbReference type="STRING" id="1548208.AXK12_05860"/>
<feature type="domain" description="Ysc84 actin-binding" evidence="2">
    <location>
        <begin position="105"/>
        <end position="226"/>
    </location>
</feature>
<dbReference type="OrthoDB" id="189691at2"/>
<dbReference type="EMBL" id="LSZP01000044">
    <property type="protein sequence ID" value="KXU35280.1"/>
    <property type="molecule type" value="Genomic_DNA"/>
</dbReference>
<feature type="signal peptide" evidence="1">
    <location>
        <begin position="1"/>
        <end position="24"/>
    </location>
</feature>
<evidence type="ECO:0000256" key="1">
    <source>
        <dbReference type="SAM" id="SignalP"/>
    </source>
</evidence>
<comment type="caution">
    <text evidence="3">The sequence shown here is derived from an EMBL/GenBank/DDBJ whole genome shotgun (WGS) entry which is preliminary data.</text>
</comment>
<name>A0A139SLB9_9BACT</name>
<dbReference type="PANTHER" id="PTHR15629">
    <property type="entry name" value="SH3YL1 PROTEIN"/>
    <property type="match status" value="1"/>
</dbReference>
<dbReference type="PANTHER" id="PTHR15629:SF2">
    <property type="entry name" value="SH3 DOMAIN-CONTAINING YSC84-LIKE PROTEIN 1"/>
    <property type="match status" value="1"/>
</dbReference>
<protein>
    <recommendedName>
        <fullName evidence="2">Ysc84 actin-binding domain-containing protein</fullName>
    </recommendedName>
</protein>
<keyword evidence="1" id="KW-0732">Signal</keyword>
<dbReference type="CDD" id="cd11524">
    <property type="entry name" value="SYLF"/>
    <property type="match status" value="1"/>
</dbReference>
<evidence type="ECO:0000313" key="4">
    <source>
        <dbReference type="Proteomes" id="UP000071392"/>
    </source>
</evidence>
<dbReference type="Pfam" id="PF04366">
    <property type="entry name" value="Ysc84"/>
    <property type="match status" value="1"/>
</dbReference>
<feature type="chain" id="PRO_5007299303" description="Ysc84 actin-binding domain-containing protein" evidence="1">
    <location>
        <begin position="25"/>
        <end position="230"/>
    </location>
</feature>
<reference evidence="3 4" key="1">
    <citation type="submission" date="2016-02" db="EMBL/GenBank/DDBJ databases">
        <authorList>
            <person name="Wen L."/>
            <person name="He K."/>
            <person name="Yang H."/>
        </authorList>
    </citation>
    <scope>NUCLEOTIDE SEQUENCE [LARGE SCALE GENOMIC DNA]</scope>
    <source>
        <strain evidence="3 4">CV41</strain>
    </source>
</reference>
<dbReference type="Proteomes" id="UP000071392">
    <property type="component" value="Unassembled WGS sequence"/>
</dbReference>
<dbReference type="GO" id="GO:0035091">
    <property type="term" value="F:phosphatidylinositol binding"/>
    <property type="evidence" value="ECO:0007669"/>
    <property type="project" value="TreeGrafter"/>
</dbReference>